<keyword evidence="17" id="KW-1185">Reference proteome</keyword>
<feature type="domain" description="Glycosyl hydrolase family 63 N-terminal" evidence="15">
    <location>
        <begin position="26"/>
        <end position="211"/>
    </location>
</feature>
<keyword evidence="6" id="KW-0735">Signal-anchor</keyword>
<dbReference type="Gene3D" id="1.50.10.10">
    <property type="match status" value="1"/>
</dbReference>
<evidence type="ECO:0000256" key="4">
    <source>
        <dbReference type="ARBA" id="ARBA00022801"/>
    </source>
</evidence>
<dbReference type="PANTHER" id="PTHR10412:SF11">
    <property type="entry name" value="MANNOSYL-OLIGOSACCHARIDE GLUCOSIDASE"/>
    <property type="match status" value="1"/>
</dbReference>
<keyword evidence="7" id="KW-1133">Transmembrane helix</keyword>
<dbReference type="InterPro" id="IPR008928">
    <property type="entry name" value="6-hairpin_glycosidase_sf"/>
</dbReference>
<comment type="caution">
    <text evidence="16">The sequence shown here is derived from an EMBL/GenBank/DDBJ whole genome shotgun (WGS) entry which is preliminary data.</text>
</comment>
<keyword evidence="13" id="KW-0732">Signal</keyword>
<keyword evidence="8" id="KW-0472">Membrane</keyword>
<sequence length="743" mass="82972">MMTLPVSVLLAVLVLVIYGDFVKGELQWGTYNPGSIFSVRARVPDSPMVGIAWAPSKKQQAIRSGIGDASGPTFFRYHDGASFATEIITDEEAGVVVNATWVHLDKKAWALRVEGTSKTLDRSERDLSFYVYTSMVNDHPKEGEESTGKVEVEIESEEYAAFVASKSKIGPFRVEFREPASGAVTRDRSSKHSRLQDVTNDLSVFHFLGLEVMIPSRFEISLRHSILSSMPTDSQSRGDKRGHPKGFIALPDLEAQNSNLAIVQRYLRTPFQFDVVFESSAADDAVSEAVEAHRRSFESRFRHVFNLEEFSVAQIEFAQITLSNLLGGFGYFHGPLTINSTDARPGEDRLKASSEASLLSATPSRESFPRGFLWDEGFHQMLVQKWDPELSREALKSWLATMEPSGWIPREQTRGADAITRFPQHIQHYMIQSPDVVNPPTLVMPVRALMLSEPVQVDGKGGIIRSGFVSDAFERLSKHVMFLAMSQAGKVENTFYWRGRQETDGVIHTLASGLDDYPRAKNISEAEMHLDLACWIAWSLKSVATLAPTRKAQEADMLRAAANQITTTLFEKHRGPGSYELLCDQGANGSACHEGYVTLFPMILGLEDASSPRLGSILRLVRDEDRLWSKGGLRSLSKQDPEYGKNDGYWTGPVWMPINYLVLASLKTKYSVENGPYKELAKDTYERLRKTIVGNVYSEYKRTGTVWEQYNPETGGGQRGRDFTGWTSLVVLIMAEEYAGVIV</sequence>
<evidence type="ECO:0000256" key="2">
    <source>
        <dbReference type="ARBA" id="ARBA00010833"/>
    </source>
</evidence>
<evidence type="ECO:0000256" key="8">
    <source>
        <dbReference type="ARBA" id="ARBA00023136"/>
    </source>
</evidence>
<evidence type="ECO:0000256" key="3">
    <source>
        <dbReference type="ARBA" id="ARBA00022692"/>
    </source>
</evidence>
<comment type="function">
    <text evidence="12">Cleaves the distal alpha 1,2-linked glucose residue from the Glc(3)Man(9)GlcNAc(2) oligosaccharide precursor.</text>
</comment>
<evidence type="ECO:0000259" key="14">
    <source>
        <dbReference type="Pfam" id="PF03200"/>
    </source>
</evidence>
<dbReference type="InterPro" id="IPR004888">
    <property type="entry name" value="Glycoside_hydrolase_63"/>
</dbReference>
<dbReference type="SUPFAM" id="SSF48208">
    <property type="entry name" value="Six-hairpin glycosidases"/>
    <property type="match status" value="1"/>
</dbReference>
<feature type="domain" description="Glycosyl hydrolase family 63 C-terminal" evidence="14">
    <location>
        <begin position="588"/>
        <end position="736"/>
    </location>
</feature>
<feature type="domain" description="Glycosyl hydrolase family 63 C-terminal" evidence="14">
    <location>
        <begin position="284"/>
        <end position="573"/>
    </location>
</feature>
<evidence type="ECO:0000256" key="12">
    <source>
        <dbReference type="RuleBase" id="RU368089"/>
    </source>
</evidence>
<dbReference type="GO" id="GO:0006487">
    <property type="term" value="P:protein N-linked glycosylation"/>
    <property type="evidence" value="ECO:0007669"/>
    <property type="project" value="UniProtKB-UniRule"/>
</dbReference>
<reference evidence="16 17" key="1">
    <citation type="journal article" date="2023" name="Nat. Commun.">
        <title>Origin of minicircular mitochondrial genomes in red algae.</title>
        <authorList>
            <person name="Lee Y."/>
            <person name="Cho C.H."/>
            <person name="Lee Y.M."/>
            <person name="Park S.I."/>
            <person name="Yang J.H."/>
            <person name="West J.A."/>
            <person name="Bhattacharya D."/>
            <person name="Yoon H.S."/>
        </authorList>
    </citation>
    <scope>NUCLEOTIDE SEQUENCE [LARGE SCALE GENOMIC DNA]</scope>
    <source>
        <strain evidence="16 17">CCMP1338</strain>
        <tissue evidence="16">Whole cell</tissue>
    </source>
</reference>
<dbReference type="InterPro" id="IPR031335">
    <property type="entry name" value="Glyco_hydro_63_C"/>
</dbReference>
<evidence type="ECO:0000256" key="11">
    <source>
        <dbReference type="ARBA" id="ARBA00038888"/>
    </source>
</evidence>
<keyword evidence="5 12" id="KW-0256">Endoplasmic reticulum</keyword>
<evidence type="ECO:0000259" key="15">
    <source>
        <dbReference type="Pfam" id="PF16923"/>
    </source>
</evidence>
<dbReference type="InterPro" id="IPR012341">
    <property type="entry name" value="6hp_glycosidase-like_sf"/>
</dbReference>
<proteinExistence type="inferred from homology"/>
<feature type="signal peptide" evidence="13">
    <location>
        <begin position="1"/>
        <end position="24"/>
    </location>
</feature>
<keyword evidence="3" id="KW-0812">Transmembrane</keyword>
<dbReference type="GO" id="GO:0004573">
    <property type="term" value="F:Glc3Man9GlcNAc2 oligosaccharide glucosidase activity"/>
    <property type="evidence" value="ECO:0007669"/>
    <property type="project" value="UniProtKB-UniRule"/>
</dbReference>
<evidence type="ECO:0000256" key="1">
    <source>
        <dbReference type="ARBA" id="ARBA00004648"/>
    </source>
</evidence>
<dbReference type="InterPro" id="IPR031631">
    <property type="entry name" value="Glyco_hydro_63N"/>
</dbReference>
<feature type="chain" id="PRO_5043429156" description="Mannosyl-oligosaccharide glucosidase" evidence="13">
    <location>
        <begin position="25"/>
        <end position="743"/>
    </location>
</feature>
<evidence type="ECO:0000313" key="17">
    <source>
        <dbReference type="Proteomes" id="UP001157974"/>
    </source>
</evidence>
<evidence type="ECO:0000256" key="5">
    <source>
        <dbReference type="ARBA" id="ARBA00022824"/>
    </source>
</evidence>
<keyword evidence="10 12" id="KW-0326">Glycosidase</keyword>
<dbReference type="PANTHER" id="PTHR10412">
    <property type="entry name" value="MANNOSYL-OLIGOSACCHARIDE GLUCOSIDASE"/>
    <property type="match status" value="1"/>
</dbReference>
<evidence type="ECO:0000256" key="10">
    <source>
        <dbReference type="ARBA" id="ARBA00023295"/>
    </source>
</evidence>
<dbReference type="InterPro" id="IPR038518">
    <property type="entry name" value="Glyco_hydro_63N_sf"/>
</dbReference>
<evidence type="ECO:0000256" key="7">
    <source>
        <dbReference type="ARBA" id="ARBA00022989"/>
    </source>
</evidence>
<dbReference type="Gene3D" id="2.70.98.110">
    <property type="entry name" value="Glycosyl hydrolase family 63, N-terminal domain"/>
    <property type="match status" value="1"/>
</dbReference>
<dbReference type="EMBL" id="JAMWBK010000005">
    <property type="protein sequence ID" value="KAJ8904714.1"/>
    <property type="molecule type" value="Genomic_DNA"/>
</dbReference>
<dbReference type="GO" id="GO:0005789">
    <property type="term" value="C:endoplasmic reticulum membrane"/>
    <property type="evidence" value="ECO:0007669"/>
    <property type="project" value="UniProtKB-SubCell"/>
</dbReference>
<accession>A0AAV8UQ63</accession>
<keyword evidence="4 12" id="KW-0378">Hydrolase</keyword>
<evidence type="ECO:0000313" key="16">
    <source>
        <dbReference type="EMBL" id="KAJ8904714.1"/>
    </source>
</evidence>
<dbReference type="Proteomes" id="UP001157974">
    <property type="component" value="Unassembled WGS sequence"/>
</dbReference>
<gene>
    <name evidence="16" type="ORF">NDN08_001232</name>
</gene>
<protein>
    <recommendedName>
        <fullName evidence="11 12">Mannosyl-oligosaccharide glucosidase</fullName>
        <ecNumber evidence="11 12">3.2.1.106</ecNumber>
    </recommendedName>
</protein>
<dbReference type="AlphaFoldDB" id="A0AAV8UQ63"/>
<dbReference type="GO" id="GO:0009311">
    <property type="term" value="P:oligosaccharide metabolic process"/>
    <property type="evidence" value="ECO:0007669"/>
    <property type="project" value="UniProtKB-UniRule"/>
</dbReference>
<dbReference type="Pfam" id="PF16923">
    <property type="entry name" value="Glyco_hydro_63N"/>
    <property type="match status" value="1"/>
</dbReference>
<keyword evidence="9" id="KW-0325">Glycoprotein</keyword>
<evidence type="ECO:0000256" key="13">
    <source>
        <dbReference type="SAM" id="SignalP"/>
    </source>
</evidence>
<comment type="catalytic activity">
    <reaction evidence="12">
        <text>N(4)-(alpha-D-Glc-(1-&gt;2)-alpha-D-Glc-(1-&gt;3)-alpha-D-Glc-(1-&gt;3)-alpha-D-Man-(1-&gt;2)-alpha-D-Man-(1-&gt;2)-alpha-D-Man-(1-&gt;3)-[alpha-D-Man-(1-&gt;2)-alpha-D-Man-(1-&gt;3)-[alpha-D-Man-(1-&gt;2)-alpha-D-Man-(1-&gt;6)]-alpha-D-Man-(1-&gt;6)]-beta-D-Man-(1-&gt;4)-beta-D-GlcNAc-(1-&gt;4)-beta-D-GlcNAc)-L-asparaginyl-[protein] + H2O = N(4)-(alpha-D-Glc-(1-&gt;3)-alpha-D-Glc-(1-&gt;3)-alpha-D-Man-(1-&gt;2)-alpha-D-Man-(1-&gt;2)-alpha-D-Man-(1-&gt;3)-[alpha-D-Man-(1-&gt;2)-alpha-D-Man-(1-&gt;3)-[alpha-D-Man-(1-&gt;2)-alpha-D-Man-(1-&gt;6)]-alpha-D-Man-(1-&gt;6)]-beta-D-Man-(1-&gt;4)-beta-D-GlcNAc-(1-&gt;4)-beta-D-GlcNAc)-L-asparaginyl-[protein] + beta-D-glucose</text>
        <dbReference type="Rhea" id="RHEA:55988"/>
        <dbReference type="Rhea" id="RHEA-COMP:12806"/>
        <dbReference type="Rhea" id="RHEA-COMP:14355"/>
        <dbReference type="ChEBI" id="CHEBI:15377"/>
        <dbReference type="ChEBI" id="CHEBI:15903"/>
        <dbReference type="ChEBI" id="CHEBI:59082"/>
        <dbReference type="ChEBI" id="CHEBI:132537"/>
        <dbReference type="EC" id="3.2.1.106"/>
    </reaction>
</comment>
<dbReference type="EC" id="3.2.1.106" evidence="11 12"/>
<comment type="similarity">
    <text evidence="2 12">Belongs to the glycosyl hydrolase 63 family.</text>
</comment>
<comment type="subcellular location">
    <subcellularLocation>
        <location evidence="1 12">Endoplasmic reticulum membrane</location>
        <topology evidence="1 12">Single-pass type II membrane protein</topology>
    </subcellularLocation>
</comment>
<dbReference type="Pfam" id="PF03200">
    <property type="entry name" value="Glyco_hydro_63"/>
    <property type="match status" value="2"/>
</dbReference>
<evidence type="ECO:0000256" key="6">
    <source>
        <dbReference type="ARBA" id="ARBA00022968"/>
    </source>
</evidence>
<organism evidence="16 17">
    <name type="scientific">Rhodosorus marinus</name>
    <dbReference type="NCBI Taxonomy" id="101924"/>
    <lineage>
        <taxon>Eukaryota</taxon>
        <taxon>Rhodophyta</taxon>
        <taxon>Stylonematophyceae</taxon>
        <taxon>Stylonematales</taxon>
        <taxon>Stylonemataceae</taxon>
        <taxon>Rhodosorus</taxon>
    </lineage>
</organism>
<evidence type="ECO:0000256" key="9">
    <source>
        <dbReference type="ARBA" id="ARBA00023180"/>
    </source>
</evidence>
<name>A0AAV8UQ63_9RHOD</name>